<dbReference type="Proteomes" id="UP001501578">
    <property type="component" value="Unassembled WGS sequence"/>
</dbReference>
<feature type="region of interest" description="Disordered" evidence="1">
    <location>
        <begin position="1"/>
        <end position="40"/>
    </location>
</feature>
<name>A0ABP3Z2H5_9ACTN</name>
<accession>A0ABP3Z2H5</accession>
<reference evidence="3" key="1">
    <citation type="journal article" date="2019" name="Int. J. Syst. Evol. Microbiol.">
        <title>The Global Catalogue of Microorganisms (GCM) 10K type strain sequencing project: providing services to taxonomists for standard genome sequencing and annotation.</title>
        <authorList>
            <consortium name="The Broad Institute Genomics Platform"/>
            <consortium name="The Broad Institute Genome Sequencing Center for Infectious Disease"/>
            <person name="Wu L."/>
            <person name="Ma J."/>
        </authorList>
    </citation>
    <scope>NUCLEOTIDE SEQUENCE [LARGE SCALE GENOMIC DNA]</scope>
    <source>
        <strain evidence="3">JCM 11136</strain>
    </source>
</reference>
<organism evidence="2 3">
    <name type="scientific">Nonomuraea longicatena</name>
    <dbReference type="NCBI Taxonomy" id="83682"/>
    <lineage>
        <taxon>Bacteria</taxon>
        <taxon>Bacillati</taxon>
        <taxon>Actinomycetota</taxon>
        <taxon>Actinomycetes</taxon>
        <taxon>Streptosporangiales</taxon>
        <taxon>Streptosporangiaceae</taxon>
        <taxon>Nonomuraea</taxon>
    </lineage>
</organism>
<comment type="caution">
    <text evidence="2">The sequence shown here is derived from an EMBL/GenBank/DDBJ whole genome shotgun (WGS) entry which is preliminary data.</text>
</comment>
<sequence>MAPLAQLGRELAGVHPRGQPDRADPVGLGDRLGPAGGGRHRATVDEQLTWPDECSRSGFHIHGPLPFHDLGLTMCHIGNIAEANWYGPPLVPDDDRR</sequence>
<evidence type="ECO:0000313" key="2">
    <source>
        <dbReference type="EMBL" id="GAA0911810.1"/>
    </source>
</evidence>
<evidence type="ECO:0000313" key="3">
    <source>
        <dbReference type="Proteomes" id="UP001501578"/>
    </source>
</evidence>
<keyword evidence="3" id="KW-1185">Reference proteome</keyword>
<evidence type="ECO:0000256" key="1">
    <source>
        <dbReference type="SAM" id="MobiDB-lite"/>
    </source>
</evidence>
<proteinExistence type="predicted"/>
<gene>
    <name evidence="2" type="ORF">GCM10009560_01490</name>
</gene>
<protein>
    <submittedName>
        <fullName evidence="2">Uncharacterized protein</fullName>
    </submittedName>
</protein>
<dbReference type="EMBL" id="BAAAHQ010000001">
    <property type="protein sequence ID" value="GAA0911810.1"/>
    <property type="molecule type" value="Genomic_DNA"/>
</dbReference>